<gene>
    <name evidence="1" type="ORF">SAMN02745194_01768</name>
</gene>
<protein>
    <recommendedName>
        <fullName evidence="3">HutD protein</fullName>
    </recommendedName>
</protein>
<dbReference type="AlphaFoldDB" id="A0A1M6GIP7"/>
<reference evidence="1 2" key="1">
    <citation type="submission" date="2016-11" db="EMBL/GenBank/DDBJ databases">
        <authorList>
            <person name="Jaros S."/>
            <person name="Januszkiewicz K."/>
            <person name="Wedrychowicz H."/>
        </authorList>
    </citation>
    <scope>NUCLEOTIDE SEQUENCE [LARGE SCALE GENOMIC DNA]</scope>
    <source>
        <strain evidence="1 2">DSM 14916</strain>
    </source>
</reference>
<dbReference type="PANTHER" id="PTHR37943">
    <property type="entry name" value="PROTEIN VES"/>
    <property type="match status" value="1"/>
</dbReference>
<evidence type="ECO:0000313" key="1">
    <source>
        <dbReference type="EMBL" id="SHJ09845.1"/>
    </source>
</evidence>
<dbReference type="SUPFAM" id="SSF51182">
    <property type="entry name" value="RmlC-like cupins"/>
    <property type="match status" value="1"/>
</dbReference>
<dbReference type="Pfam" id="PF05962">
    <property type="entry name" value="HutD"/>
    <property type="match status" value="1"/>
</dbReference>
<dbReference type="InterPro" id="IPR010282">
    <property type="entry name" value="Uncharacterised_HutD/Ves"/>
</dbReference>
<accession>A0A1M6GIP7</accession>
<dbReference type="Gene3D" id="2.60.120.10">
    <property type="entry name" value="Jelly Rolls"/>
    <property type="match status" value="1"/>
</dbReference>
<dbReference type="STRING" id="198092.SAMN02745194_01768"/>
<dbReference type="Proteomes" id="UP000184387">
    <property type="component" value="Unassembled WGS sequence"/>
</dbReference>
<sequence length="184" mass="18797">MEPNTALLRAGDLRPRPWPNGLGITRDLASGPGWLVSIADLAGEAAFSHFPGMDRVFTLIEGPGATLVVGDAALPCLPFVPAHFPGDVPTHYRPGGGPARAFNVFTEWGRFEARVVLRSIAASHRFRPGQGSVALHCLAGTLGVGGEELAAGDTLLHPGAAPCLALGGAALAVTVEVLPVAAGA</sequence>
<dbReference type="PANTHER" id="PTHR37943:SF1">
    <property type="entry name" value="PROTEIN VES"/>
    <property type="match status" value="1"/>
</dbReference>
<dbReference type="RefSeq" id="WP_073133698.1">
    <property type="nucleotide sequence ID" value="NZ_FQZF01000008.1"/>
</dbReference>
<dbReference type="EMBL" id="FQZF01000008">
    <property type="protein sequence ID" value="SHJ09845.1"/>
    <property type="molecule type" value="Genomic_DNA"/>
</dbReference>
<name>A0A1M6GIP7_9PROT</name>
<evidence type="ECO:0008006" key="3">
    <source>
        <dbReference type="Google" id="ProtNLM"/>
    </source>
</evidence>
<keyword evidence="2" id="KW-1185">Reference proteome</keyword>
<dbReference type="InterPro" id="IPR014710">
    <property type="entry name" value="RmlC-like_jellyroll"/>
</dbReference>
<proteinExistence type="predicted"/>
<organism evidence="1 2">
    <name type="scientific">Muricoccus roseus</name>
    <dbReference type="NCBI Taxonomy" id="198092"/>
    <lineage>
        <taxon>Bacteria</taxon>
        <taxon>Pseudomonadati</taxon>
        <taxon>Pseudomonadota</taxon>
        <taxon>Alphaproteobacteria</taxon>
        <taxon>Acetobacterales</taxon>
        <taxon>Roseomonadaceae</taxon>
        <taxon>Muricoccus</taxon>
    </lineage>
</organism>
<dbReference type="InterPro" id="IPR011051">
    <property type="entry name" value="RmlC_Cupin_sf"/>
</dbReference>
<evidence type="ECO:0000313" key="2">
    <source>
        <dbReference type="Proteomes" id="UP000184387"/>
    </source>
</evidence>